<accession>A0ABT9PBJ4</accession>
<comment type="caution">
    <text evidence="1">The sequence shown here is derived from an EMBL/GenBank/DDBJ whole genome shotgun (WGS) entry which is preliminary data.</text>
</comment>
<organism evidence="1 2">
    <name type="scientific">Kineosporia succinea</name>
    <dbReference type="NCBI Taxonomy" id="84632"/>
    <lineage>
        <taxon>Bacteria</taxon>
        <taxon>Bacillati</taxon>
        <taxon>Actinomycetota</taxon>
        <taxon>Actinomycetes</taxon>
        <taxon>Kineosporiales</taxon>
        <taxon>Kineosporiaceae</taxon>
        <taxon>Kineosporia</taxon>
    </lineage>
</organism>
<dbReference type="InterPro" id="IPR011747">
    <property type="entry name" value="CHP02241"/>
</dbReference>
<protein>
    <submittedName>
        <fullName evidence="1">Phage tail-like protein</fullName>
    </submittedName>
</protein>
<evidence type="ECO:0000313" key="2">
    <source>
        <dbReference type="Proteomes" id="UP001235712"/>
    </source>
</evidence>
<sequence length="157" mass="17132">MAETVIDSNTGLMSNAFYLEVDGTPMTMLTGIQGLDVSVEATDMQQTTDKGKMVWTRTLGSRKNSGTLTLNRLAVDNATSDGIWQWFTKIKDKGSLTDARKNGSVVLYASDHATELGRFTFTNAWVSSISTDSLDVSSGNPLKETIKLEIDSLVRTK</sequence>
<gene>
    <name evidence="1" type="ORF">J2S57_005640</name>
</gene>
<dbReference type="EMBL" id="JAUSQZ010000001">
    <property type="protein sequence ID" value="MDP9829891.1"/>
    <property type="molecule type" value="Genomic_DNA"/>
</dbReference>
<proteinExistence type="predicted"/>
<name>A0ABT9PBJ4_9ACTN</name>
<keyword evidence="2" id="KW-1185">Reference proteome</keyword>
<dbReference type="PANTHER" id="PTHR38009:SF1">
    <property type="entry name" value="CONSERVED HYPOTHETICAL PHAGE TAIL PROTEIN"/>
    <property type="match status" value="1"/>
</dbReference>
<dbReference type="Pfam" id="PF06841">
    <property type="entry name" value="Phage_T4_gp19"/>
    <property type="match status" value="1"/>
</dbReference>
<dbReference type="Proteomes" id="UP001235712">
    <property type="component" value="Unassembled WGS sequence"/>
</dbReference>
<evidence type="ECO:0000313" key="1">
    <source>
        <dbReference type="EMBL" id="MDP9829891.1"/>
    </source>
</evidence>
<dbReference type="RefSeq" id="WP_307248545.1">
    <property type="nucleotide sequence ID" value="NZ_JAUSQZ010000001.1"/>
</dbReference>
<dbReference type="InterPro" id="IPR010667">
    <property type="entry name" value="Phage_T4_Gp19"/>
</dbReference>
<dbReference type="PANTHER" id="PTHR38009">
    <property type="entry name" value="CONSERVED HYPOTHETICAL PHAGE TAIL PROTEIN"/>
    <property type="match status" value="1"/>
</dbReference>
<reference evidence="1 2" key="1">
    <citation type="submission" date="2023-07" db="EMBL/GenBank/DDBJ databases">
        <title>Sequencing the genomes of 1000 actinobacteria strains.</title>
        <authorList>
            <person name="Klenk H.-P."/>
        </authorList>
    </citation>
    <scope>NUCLEOTIDE SEQUENCE [LARGE SCALE GENOMIC DNA]</scope>
    <source>
        <strain evidence="1 2">DSM 44388</strain>
    </source>
</reference>